<evidence type="ECO:0000256" key="10">
    <source>
        <dbReference type="ARBA" id="ARBA00023004"/>
    </source>
</evidence>
<comment type="similarity">
    <text evidence="4 14">Belongs to the cytochrome P450 family.</text>
</comment>
<proteinExistence type="inferred from homology"/>
<dbReference type="GO" id="GO:0008395">
    <property type="term" value="F:steroid hydroxylase activity"/>
    <property type="evidence" value="ECO:0000318"/>
    <property type="project" value="GO_Central"/>
</dbReference>
<keyword evidence="15" id="KW-0812">Transmembrane</keyword>
<evidence type="ECO:0000256" key="6">
    <source>
        <dbReference type="ARBA" id="ARBA00022723"/>
    </source>
</evidence>
<evidence type="ECO:0000313" key="17">
    <source>
        <dbReference type="Proteomes" id="UP000008549"/>
    </source>
</evidence>
<dbReference type="InterPro" id="IPR050182">
    <property type="entry name" value="Cytochrome_P450_fam2"/>
</dbReference>
<dbReference type="Gene3D" id="1.10.630.10">
    <property type="entry name" value="Cytochrome P450"/>
    <property type="match status" value="1"/>
</dbReference>
<evidence type="ECO:0000256" key="3">
    <source>
        <dbReference type="ARBA" id="ARBA00004406"/>
    </source>
</evidence>
<dbReference type="PROSITE" id="PS00086">
    <property type="entry name" value="CYTOCHROME_P450"/>
    <property type="match status" value="1"/>
</dbReference>
<dbReference type="PANTHER" id="PTHR24300">
    <property type="entry name" value="CYTOCHROME P450 508A4-RELATED"/>
    <property type="match status" value="1"/>
</dbReference>
<keyword evidence="10 13" id="KW-0408">Iron</keyword>
<keyword evidence="11 14" id="KW-0503">Monooxygenase</keyword>
<dbReference type="PANTHER" id="PTHR24300:SF403">
    <property type="entry name" value="CYTOCHROME P450 306A1"/>
    <property type="match status" value="1"/>
</dbReference>
<gene>
    <name evidence="18" type="primary">daf-9</name>
    <name evidence="16" type="synonym">Cbr-daf-9</name>
    <name evidence="18" type="ORF">CBG14860</name>
    <name evidence="16" type="ORF">CBG_14860</name>
</gene>
<dbReference type="AlphaFoldDB" id="A8XKU9"/>
<dbReference type="Proteomes" id="UP000008549">
    <property type="component" value="Unassembled WGS sequence"/>
</dbReference>
<accession>A8XKU9</accession>
<protein>
    <submittedName>
        <fullName evidence="16">Protein CBR-DAF-9</fullName>
    </submittedName>
</protein>
<feature type="transmembrane region" description="Helical" evidence="15">
    <location>
        <begin position="85"/>
        <end position="107"/>
    </location>
</feature>
<evidence type="ECO:0000256" key="12">
    <source>
        <dbReference type="ARBA" id="ARBA00023136"/>
    </source>
</evidence>
<evidence type="ECO:0000256" key="11">
    <source>
        <dbReference type="ARBA" id="ARBA00023033"/>
    </source>
</evidence>
<feature type="transmembrane region" description="Helical" evidence="15">
    <location>
        <begin position="119"/>
        <end position="136"/>
    </location>
</feature>
<dbReference type="SUPFAM" id="SSF48264">
    <property type="entry name" value="Cytochrome P450"/>
    <property type="match status" value="1"/>
</dbReference>
<evidence type="ECO:0000313" key="18">
    <source>
        <dbReference type="WormBase" id="CBG14860"/>
    </source>
</evidence>
<evidence type="ECO:0000256" key="15">
    <source>
        <dbReference type="SAM" id="Phobius"/>
    </source>
</evidence>
<evidence type="ECO:0000256" key="2">
    <source>
        <dbReference type="ARBA" id="ARBA00004174"/>
    </source>
</evidence>
<keyword evidence="8" id="KW-0492">Microsome</keyword>
<evidence type="ECO:0000256" key="5">
    <source>
        <dbReference type="ARBA" id="ARBA00022617"/>
    </source>
</evidence>
<dbReference type="GO" id="GO:0020037">
    <property type="term" value="F:heme binding"/>
    <property type="evidence" value="ECO:0000318"/>
    <property type="project" value="GO_Central"/>
</dbReference>
<dbReference type="PRINTS" id="PR00385">
    <property type="entry name" value="P450"/>
</dbReference>
<dbReference type="OMA" id="QGDFMSH"/>
<evidence type="ECO:0000256" key="13">
    <source>
        <dbReference type="PIRSR" id="PIRSR602401-1"/>
    </source>
</evidence>
<name>A8XKU9_CAEBR</name>
<keyword evidence="7" id="KW-0256">Endoplasmic reticulum</keyword>
<keyword evidence="5 13" id="KW-0349">Heme</keyword>
<comment type="subcellular location">
    <subcellularLocation>
        <location evidence="3">Endoplasmic reticulum membrane</location>
        <topology evidence="3">Peripheral membrane protein</topology>
    </subcellularLocation>
    <subcellularLocation>
        <location evidence="2">Microsome membrane</location>
        <topology evidence="2">Peripheral membrane protein</topology>
    </subcellularLocation>
</comment>
<dbReference type="GO" id="GO:0005737">
    <property type="term" value="C:cytoplasm"/>
    <property type="evidence" value="ECO:0000318"/>
    <property type="project" value="GO_Central"/>
</dbReference>
<evidence type="ECO:0000256" key="1">
    <source>
        <dbReference type="ARBA" id="ARBA00001971"/>
    </source>
</evidence>
<dbReference type="eggNOG" id="KOG0156">
    <property type="taxonomic scope" value="Eukaryota"/>
</dbReference>
<dbReference type="Pfam" id="PF00067">
    <property type="entry name" value="p450"/>
    <property type="match status" value="1"/>
</dbReference>
<evidence type="ECO:0000256" key="7">
    <source>
        <dbReference type="ARBA" id="ARBA00022824"/>
    </source>
</evidence>
<reference evidence="16 17" key="2">
    <citation type="journal article" date="2011" name="PLoS Genet.">
        <title>Caenorhabditis briggsae recombinant inbred line genotypes reveal inter-strain incompatibility and the evolution of recombination.</title>
        <authorList>
            <person name="Ross J.A."/>
            <person name="Koboldt D.C."/>
            <person name="Staisch J.E."/>
            <person name="Chamberlin H.M."/>
            <person name="Gupta B.P."/>
            <person name="Miller R.D."/>
            <person name="Baird S.E."/>
            <person name="Haag E.S."/>
        </authorList>
    </citation>
    <scope>NUCLEOTIDE SEQUENCE [LARGE SCALE GENOMIC DNA]</scope>
    <source>
        <strain evidence="16 17">AF16</strain>
    </source>
</reference>
<organism evidence="16 17">
    <name type="scientific">Caenorhabditis briggsae</name>
    <dbReference type="NCBI Taxonomy" id="6238"/>
    <lineage>
        <taxon>Eukaryota</taxon>
        <taxon>Metazoa</taxon>
        <taxon>Ecdysozoa</taxon>
        <taxon>Nematoda</taxon>
        <taxon>Chromadorea</taxon>
        <taxon>Rhabditida</taxon>
        <taxon>Rhabditina</taxon>
        <taxon>Rhabditomorpha</taxon>
        <taxon>Rhabditoidea</taxon>
        <taxon>Rhabditidae</taxon>
        <taxon>Peloderinae</taxon>
        <taxon>Caenorhabditis</taxon>
    </lineage>
</organism>
<dbReference type="PRINTS" id="PR00463">
    <property type="entry name" value="EP450I"/>
</dbReference>
<dbReference type="GO" id="GO:0005506">
    <property type="term" value="F:iron ion binding"/>
    <property type="evidence" value="ECO:0007669"/>
    <property type="project" value="InterPro"/>
</dbReference>
<keyword evidence="12 15" id="KW-0472">Membrane</keyword>
<dbReference type="HOGENOM" id="CLU_001570_22_0_1"/>
<dbReference type="WormBase" id="CBG14860">
    <property type="protein sequence ID" value="CBP18111"/>
    <property type="gene ID" value="WBGene00035243"/>
    <property type="gene designation" value="Cbr-daf-9"/>
</dbReference>
<evidence type="ECO:0000256" key="8">
    <source>
        <dbReference type="ARBA" id="ARBA00022848"/>
    </source>
</evidence>
<feature type="binding site" description="axial binding residue" evidence="13">
    <location>
        <position position="553"/>
    </location>
    <ligand>
        <name>heme</name>
        <dbReference type="ChEBI" id="CHEBI:30413"/>
    </ligand>
    <ligandPart>
        <name>Fe</name>
        <dbReference type="ChEBI" id="CHEBI:18248"/>
    </ligandPart>
</feature>
<evidence type="ECO:0000313" key="16">
    <source>
        <dbReference type="EMBL" id="CAP33273.2"/>
    </source>
</evidence>
<comment type="cofactor">
    <cofactor evidence="1 13">
        <name>heme</name>
        <dbReference type="ChEBI" id="CHEBI:30413"/>
    </cofactor>
</comment>
<sequence>MHSKVTVLRRRQADAELWMGRAHTLLSSDRAKIVSYKNRILNLFMNYRKLQTKTSNKYFFRFPNLTIVTETMQMSNSLYIQIRDWVAFVVSHHVIMAMYFVLSYSVIPYFVPSVFWEKCFIRFFIVHLFLVVFLHYQRVTKYPPGPPPMAILGNSPFINVLSPEKTFLEYREIYGPVFTLHLSQPTVILADYKSIEEALVANGQKTSGRSSAESFVLFTGDRQDGDGVILAMRQKWKNMRQEILRFMSKWYGKPMDELVLHHTRSLESELVKMAESKCLIDLREPISGAIANVIQQITIGRNYLYQDTEFQAQLKDINAVVKEVGPILRLAISYYPSDHDCRGVLRELLPFSAFSTRGHSAQMDELQAKFRTILDEHHINRHQGDFMSHMVDLQESRPDEFNDLSIILTCGDMWTGGMETTTTTLRWGIIYLLNNPEVQTKCHNELVKVFGTDEPEMSKMNQTPYVRATLSEIQRLANVLPWAIPHKTFEECQVGEHKIPVNTEVIPALGALLCDPTLFENPKEFKPERFLDKEGKYYVMEEFRPFGMGPRVCLGERVARTELYLIFASLLQNFRFYLNRTDPIPVAERIIGGITAPPKPYSTRVEYHGQRIVY</sequence>
<keyword evidence="17" id="KW-1185">Reference proteome</keyword>
<dbReference type="FunFam" id="1.10.630.10:FF:000238">
    <property type="entry name" value="Cytochrome P450 2A6"/>
    <property type="match status" value="1"/>
</dbReference>
<dbReference type="CDD" id="cd20617">
    <property type="entry name" value="CYP1_2-like"/>
    <property type="match status" value="1"/>
</dbReference>
<dbReference type="GO" id="GO:0008202">
    <property type="term" value="P:steroid metabolic process"/>
    <property type="evidence" value="ECO:0000318"/>
    <property type="project" value="GO_Central"/>
</dbReference>
<evidence type="ECO:0000256" key="4">
    <source>
        <dbReference type="ARBA" id="ARBA00010617"/>
    </source>
</evidence>
<evidence type="ECO:0000256" key="14">
    <source>
        <dbReference type="RuleBase" id="RU000461"/>
    </source>
</evidence>
<feature type="transmembrane region" description="Helical" evidence="15">
    <location>
        <begin position="58"/>
        <end position="79"/>
    </location>
</feature>
<dbReference type="InterPro" id="IPR036396">
    <property type="entry name" value="Cyt_P450_sf"/>
</dbReference>
<dbReference type="EMBL" id="HE600983">
    <property type="protein sequence ID" value="CAP33273.2"/>
    <property type="molecule type" value="Genomic_DNA"/>
</dbReference>
<dbReference type="STRING" id="6238.A8XKU9"/>
<dbReference type="InterPro" id="IPR001128">
    <property type="entry name" value="Cyt_P450"/>
</dbReference>
<evidence type="ECO:0000256" key="9">
    <source>
        <dbReference type="ARBA" id="ARBA00023002"/>
    </source>
</evidence>
<keyword evidence="9 14" id="KW-0560">Oxidoreductase</keyword>
<keyword evidence="6 13" id="KW-0479">Metal-binding</keyword>
<dbReference type="GO" id="GO:0005789">
    <property type="term" value="C:endoplasmic reticulum membrane"/>
    <property type="evidence" value="ECO:0007669"/>
    <property type="project" value="UniProtKB-SubCell"/>
</dbReference>
<dbReference type="InterPro" id="IPR002401">
    <property type="entry name" value="Cyt_P450_E_grp-I"/>
</dbReference>
<dbReference type="GO" id="GO:0016712">
    <property type="term" value="F:oxidoreductase activity, acting on paired donors, with incorporation or reduction of molecular oxygen, reduced flavin or flavoprotein as one donor, and incorporation of one atom of oxygen"/>
    <property type="evidence" value="ECO:0000318"/>
    <property type="project" value="GO_Central"/>
</dbReference>
<dbReference type="InterPro" id="IPR017972">
    <property type="entry name" value="Cyt_P450_CS"/>
</dbReference>
<keyword evidence="15" id="KW-1133">Transmembrane helix</keyword>
<dbReference type="GO" id="GO:0006805">
    <property type="term" value="P:xenobiotic metabolic process"/>
    <property type="evidence" value="ECO:0000318"/>
    <property type="project" value="GO_Central"/>
</dbReference>
<dbReference type="GO" id="GO:0006082">
    <property type="term" value="P:organic acid metabolic process"/>
    <property type="evidence" value="ECO:0000318"/>
    <property type="project" value="GO_Central"/>
</dbReference>
<reference evidence="16 17" key="1">
    <citation type="journal article" date="2003" name="PLoS Biol.">
        <title>The genome sequence of Caenorhabditis briggsae: a platform for comparative genomics.</title>
        <authorList>
            <person name="Stein L.D."/>
            <person name="Bao Z."/>
            <person name="Blasiar D."/>
            <person name="Blumenthal T."/>
            <person name="Brent M.R."/>
            <person name="Chen N."/>
            <person name="Chinwalla A."/>
            <person name="Clarke L."/>
            <person name="Clee C."/>
            <person name="Coghlan A."/>
            <person name="Coulson A."/>
            <person name="D'Eustachio P."/>
            <person name="Fitch D.H."/>
            <person name="Fulton L.A."/>
            <person name="Fulton R.E."/>
            <person name="Griffiths-Jones S."/>
            <person name="Harris T.W."/>
            <person name="Hillier L.W."/>
            <person name="Kamath R."/>
            <person name="Kuwabara P.E."/>
            <person name="Mardis E.R."/>
            <person name="Marra M.A."/>
            <person name="Miner T.L."/>
            <person name="Minx P."/>
            <person name="Mullikin J.C."/>
            <person name="Plumb R.W."/>
            <person name="Rogers J."/>
            <person name="Schein J.E."/>
            <person name="Sohrmann M."/>
            <person name="Spieth J."/>
            <person name="Stajich J.E."/>
            <person name="Wei C."/>
            <person name="Willey D."/>
            <person name="Wilson R.K."/>
            <person name="Durbin R."/>
            <person name="Waterston R.H."/>
        </authorList>
    </citation>
    <scope>NUCLEOTIDE SEQUENCE [LARGE SCALE GENOMIC DNA]</scope>
    <source>
        <strain evidence="16 17">AF16</strain>
    </source>
</reference>
<dbReference type="InParanoid" id="A8XKU9"/>